<name>A0A120MZN2_HALHR</name>
<dbReference type="GO" id="GO:0015074">
    <property type="term" value="P:DNA integration"/>
    <property type="evidence" value="ECO:0007669"/>
    <property type="project" value="InterPro"/>
</dbReference>
<dbReference type="KEGG" id="hhk:HH1059_04330"/>
<dbReference type="Pfam" id="PF13333">
    <property type="entry name" value="rve_2"/>
    <property type="match status" value="1"/>
</dbReference>
<evidence type="ECO:0000313" key="4">
    <source>
        <dbReference type="Proteomes" id="UP000218890"/>
    </source>
</evidence>
<dbReference type="PROSITE" id="PS50994">
    <property type="entry name" value="INTEGRASE"/>
    <property type="match status" value="1"/>
</dbReference>
<dbReference type="InterPro" id="IPR001584">
    <property type="entry name" value="Integrase_cat-core"/>
</dbReference>
<dbReference type="EMBL" id="AP017372">
    <property type="protein sequence ID" value="BAU57417.2"/>
    <property type="molecule type" value="Genomic_DNA"/>
</dbReference>
<dbReference type="AlphaFoldDB" id="A0A120MZN2"/>
<keyword evidence="4" id="KW-1185">Reference proteome</keyword>
<dbReference type="InterPro" id="IPR036397">
    <property type="entry name" value="RNaseH_sf"/>
</dbReference>
<feature type="domain" description="Integrase catalytic" evidence="1">
    <location>
        <begin position="1"/>
        <end position="136"/>
    </location>
</feature>
<dbReference type="InterPro" id="IPR050900">
    <property type="entry name" value="Transposase_IS3/IS150/IS904"/>
</dbReference>
<dbReference type="Gene3D" id="3.30.420.10">
    <property type="entry name" value="Ribonuclease H-like superfamily/Ribonuclease H"/>
    <property type="match status" value="1"/>
</dbReference>
<dbReference type="PANTHER" id="PTHR46889:SF4">
    <property type="entry name" value="TRANSPOSASE INSO FOR INSERTION SEQUENCE ELEMENT IS911B-RELATED"/>
    <property type="match status" value="1"/>
</dbReference>
<evidence type="ECO:0000313" key="3">
    <source>
        <dbReference type="EMBL" id="BBE10994.1"/>
    </source>
</evidence>
<dbReference type="InterPro" id="IPR012337">
    <property type="entry name" value="RNaseH-like_sf"/>
</dbReference>
<dbReference type="Proteomes" id="UP000218890">
    <property type="component" value="Chromosome"/>
</dbReference>
<dbReference type="KEGG" id="hhk:HH1059_07290"/>
<dbReference type="PANTHER" id="PTHR46889">
    <property type="entry name" value="TRANSPOSASE INSF FOR INSERTION SEQUENCE IS3B-RELATED"/>
    <property type="match status" value="1"/>
</dbReference>
<accession>A0A120MZN2</accession>
<proteinExistence type="predicted"/>
<reference evidence="4" key="1">
    <citation type="submission" date="2016-02" db="EMBL/GenBank/DDBJ databases">
        <title>Halorhodospira halochloris DSM-1059 complete genome sequence.</title>
        <authorList>
            <person name="Tsukatani Y."/>
        </authorList>
    </citation>
    <scope>NUCLEOTIDE SEQUENCE [LARGE SCALE GENOMIC DNA]</scope>
    <source>
        <strain evidence="4">DSM-1059</strain>
    </source>
</reference>
<dbReference type="NCBIfam" id="NF033516">
    <property type="entry name" value="transpos_IS3"/>
    <property type="match status" value="1"/>
</dbReference>
<dbReference type="EMBL" id="AP017372">
    <property type="protein sequence ID" value="BBE10994.1"/>
    <property type="molecule type" value="Genomic_DNA"/>
</dbReference>
<evidence type="ECO:0000259" key="1">
    <source>
        <dbReference type="PROSITE" id="PS50994"/>
    </source>
</evidence>
<protein>
    <submittedName>
        <fullName evidence="2">Mobile element protein</fullName>
    </submittedName>
</protein>
<evidence type="ECO:0000313" key="2">
    <source>
        <dbReference type="EMBL" id="BAU57417.2"/>
    </source>
</evidence>
<reference evidence="2" key="2">
    <citation type="submission" date="2016-02" db="EMBL/GenBank/DDBJ databases">
        <title>Halorhodospira halochloris DSM-1059 complete genome, version 2.</title>
        <authorList>
            <person name="Tsukatani Y."/>
        </authorList>
    </citation>
    <scope>NUCLEOTIDE SEQUENCE</scope>
    <source>
        <strain evidence="2">DSM 1059</strain>
    </source>
</reference>
<organism evidence="2 4">
    <name type="scientific">Halorhodospira halochloris</name>
    <name type="common">Ectothiorhodospira halochloris</name>
    <dbReference type="NCBI Taxonomy" id="1052"/>
    <lineage>
        <taxon>Bacteria</taxon>
        <taxon>Pseudomonadati</taxon>
        <taxon>Pseudomonadota</taxon>
        <taxon>Gammaproteobacteria</taxon>
        <taxon>Chromatiales</taxon>
        <taxon>Ectothiorhodospiraceae</taxon>
        <taxon>Halorhodospira</taxon>
    </lineage>
</organism>
<sequence>MAAVMDLYNRQIVGWAIANNMRVELTLDALEMAIERCNPEPGLVHHSDRGSQYASTIYQDRLRQEGMIASMSRKGNCWDNAVMERFFGSLKSEWTDHCRYQGFHDASKDIAQFIEWEYNAGRGHTSLEGLAPAEVC</sequence>
<dbReference type="SUPFAM" id="SSF53098">
    <property type="entry name" value="Ribonuclease H-like"/>
    <property type="match status" value="1"/>
</dbReference>
<dbReference type="GO" id="GO:0003676">
    <property type="term" value="F:nucleic acid binding"/>
    <property type="evidence" value="ECO:0007669"/>
    <property type="project" value="InterPro"/>
</dbReference>
<dbReference type="Pfam" id="PF00665">
    <property type="entry name" value="rve"/>
    <property type="match status" value="1"/>
</dbReference>
<dbReference type="InterPro" id="IPR048020">
    <property type="entry name" value="Transpos_IS3"/>
</dbReference>
<gene>
    <name evidence="3" type="ORF">HH1059_04330</name>
    <name evidence="2" type="ORF">HH1059_07290</name>
</gene>